<feature type="transmembrane region" description="Helical" evidence="1">
    <location>
        <begin position="187"/>
        <end position="209"/>
    </location>
</feature>
<feature type="transmembrane region" description="Helical" evidence="1">
    <location>
        <begin position="157"/>
        <end position="175"/>
    </location>
</feature>
<dbReference type="InterPro" id="IPR050623">
    <property type="entry name" value="Glucan_succinyl_AcylTrfase"/>
</dbReference>
<feature type="transmembrane region" description="Helical" evidence="1">
    <location>
        <begin position="215"/>
        <end position="235"/>
    </location>
</feature>
<evidence type="ECO:0000313" key="3">
    <source>
        <dbReference type="EMBL" id="AJQ29604.1"/>
    </source>
</evidence>
<reference evidence="4" key="2">
    <citation type="submission" date="2015-02" db="EMBL/GenBank/DDBJ databases">
        <title>Complete Genome Sequence of Pelosinus fermentans JBW45.</title>
        <authorList>
            <person name="De Leon K.B."/>
            <person name="Utturkar S.M."/>
            <person name="Camilleri L.B."/>
            <person name="Arkin A.P."/>
            <person name="Fields M.W."/>
            <person name="Brown S.D."/>
            <person name="Wall J.D."/>
        </authorList>
    </citation>
    <scope>NUCLEOTIDE SEQUENCE [LARGE SCALE GENOMIC DNA]</scope>
    <source>
        <strain evidence="4">JBW45</strain>
    </source>
</reference>
<dbReference type="Proteomes" id="UP000005361">
    <property type="component" value="Chromosome"/>
</dbReference>
<accession>I9DBD4</accession>
<feature type="transmembrane region" description="Helical" evidence="1">
    <location>
        <begin position="21"/>
        <end position="41"/>
    </location>
</feature>
<feature type="transmembrane region" description="Helical" evidence="1">
    <location>
        <begin position="285"/>
        <end position="306"/>
    </location>
</feature>
<keyword evidence="3" id="KW-0012">Acyltransferase</keyword>
<dbReference type="STRING" id="1192197.JBW_04273"/>
<keyword evidence="1" id="KW-0812">Transmembrane</keyword>
<dbReference type="PANTHER" id="PTHR36927">
    <property type="entry name" value="BLR4337 PROTEIN"/>
    <property type="match status" value="1"/>
</dbReference>
<organism evidence="3 4">
    <name type="scientific">Pelosinus fermentans JBW45</name>
    <dbReference type="NCBI Taxonomy" id="1192197"/>
    <lineage>
        <taxon>Bacteria</taxon>
        <taxon>Bacillati</taxon>
        <taxon>Bacillota</taxon>
        <taxon>Negativicutes</taxon>
        <taxon>Selenomonadales</taxon>
        <taxon>Sporomusaceae</taxon>
        <taxon>Pelosinus</taxon>
    </lineage>
</organism>
<dbReference type="RefSeq" id="WP_007960192.1">
    <property type="nucleotide sequence ID" value="NZ_CP010978.1"/>
</dbReference>
<feature type="transmembrane region" description="Helical" evidence="1">
    <location>
        <begin position="61"/>
        <end position="81"/>
    </location>
</feature>
<name>I9DBD4_9FIRM</name>
<dbReference type="PANTHER" id="PTHR36927:SF1">
    <property type="entry name" value="MDO-LIKE PROTEIN"/>
    <property type="match status" value="1"/>
</dbReference>
<evidence type="ECO:0000313" key="4">
    <source>
        <dbReference type="Proteomes" id="UP000005361"/>
    </source>
</evidence>
<dbReference type="GO" id="GO:0016747">
    <property type="term" value="F:acyltransferase activity, transferring groups other than amino-acyl groups"/>
    <property type="evidence" value="ECO:0007669"/>
    <property type="project" value="InterPro"/>
</dbReference>
<dbReference type="HOGENOM" id="CLU_036097_0_0_9"/>
<feature type="transmembrane region" description="Helical" evidence="1">
    <location>
        <begin position="327"/>
        <end position="343"/>
    </location>
</feature>
<feature type="transmembrane region" description="Helical" evidence="1">
    <location>
        <begin position="256"/>
        <end position="273"/>
    </location>
</feature>
<dbReference type="OrthoDB" id="5446016at2"/>
<evidence type="ECO:0000259" key="2">
    <source>
        <dbReference type="Pfam" id="PF01757"/>
    </source>
</evidence>
<feature type="domain" description="Acyltransferase 3" evidence="2">
    <location>
        <begin position="18"/>
        <end position="368"/>
    </location>
</feature>
<dbReference type="InterPro" id="IPR002656">
    <property type="entry name" value="Acyl_transf_3_dom"/>
</dbReference>
<reference evidence="3 4" key="1">
    <citation type="journal article" date="2015" name="Genome Announc.">
        <title>Complete Genome Sequence of Pelosinus fermentans JBW45, a Member of a Remarkably Competitive Group of Negativicutes in the Firmicutes Phylum.</title>
        <authorList>
            <person name="De Leon K.B."/>
            <person name="Utturkar S.M."/>
            <person name="Camilleri L.B."/>
            <person name="Elias D.A."/>
            <person name="Arkin A.P."/>
            <person name="Fields M.W."/>
            <person name="Brown S.D."/>
            <person name="Wall J.D."/>
        </authorList>
    </citation>
    <scope>NUCLEOTIDE SEQUENCE [LARGE SCALE GENOMIC DNA]</scope>
    <source>
        <strain evidence="3 4">JBW45</strain>
    </source>
</reference>
<sequence>MGKSIEKSTKGNMENRMYFMDNLRAFIILLVIVFHVAIGYMAPAPEWWYVVDIKSHPVFNLFVMTTDVFIMPILFLLAGYFTMPVLEKQGMSTFLREKFFRIVLPWIAGVLFLAPAITYMIWYSRTSTPPAYFTYLITNFFSAATFNHAHYWFLGDLAWFFVFFAAIYKAFPSLFQRKAEASSPSFVFLVLFGLVTAATFFIANFYFYADEWFSRLYIISFQPTRFFLCACYFALGIHAWQNRWFTEEGYMPHFSYWMSASVITMLVFTYYRITFTNTTPIALKAGHAILHSFFCLTTVFGFISFFHKDFNSKGYLWRRLSANSYRIYYIHQFVVLPIAYMVQKFDVSVWVKYFSVSAICLVSCFMLSEYVIGKVMFQKYEKILVK</sequence>
<keyword evidence="1" id="KW-1133">Transmembrane helix</keyword>
<protein>
    <submittedName>
        <fullName evidence="3">Acyltransferase 3</fullName>
    </submittedName>
</protein>
<dbReference type="Pfam" id="PF01757">
    <property type="entry name" value="Acyl_transf_3"/>
    <property type="match status" value="1"/>
</dbReference>
<evidence type="ECO:0000256" key="1">
    <source>
        <dbReference type="SAM" id="Phobius"/>
    </source>
</evidence>
<feature type="transmembrane region" description="Helical" evidence="1">
    <location>
        <begin position="349"/>
        <end position="372"/>
    </location>
</feature>
<proteinExistence type="predicted"/>
<gene>
    <name evidence="3" type="ORF">JBW_04273</name>
</gene>
<dbReference type="KEGG" id="pft:JBW_04273"/>
<dbReference type="EMBL" id="CP010978">
    <property type="protein sequence ID" value="AJQ29604.1"/>
    <property type="molecule type" value="Genomic_DNA"/>
</dbReference>
<keyword evidence="1" id="KW-0472">Membrane</keyword>
<dbReference type="AlphaFoldDB" id="I9DBD4"/>
<feature type="transmembrane region" description="Helical" evidence="1">
    <location>
        <begin position="102"/>
        <end position="122"/>
    </location>
</feature>
<keyword evidence="3" id="KW-0808">Transferase</keyword>